<dbReference type="AlphaFoldDB" id="A0A0F8ZHI3"/>
<proteinExistence type="predicted"/>
<dbReference type="EMBL" id="LAZR01060352">
    <property type="protein sequence ID" value="KKK65859.1"/>
    <property type="molecule type" value="Genomic_DNA"/>
</dbReference>
<gene>
    <name evidence="1" type="ORF">LCGC14_2969900</name>
</gene>
<protein>
    <submittedName>
        <fullName evidence="1">Uncharacterized protein</fullName>
    </submittedName>
</protein>
<comment type="caution">
    <text evidence="1">The sequence shown here is derived from an EMBL/GenBank/DDBJ whole genome shotgun (WGS) entry which is preliminary data.</text>
</comment>
<name>A0A0F8ZHI3_9ZZZZ</name>
<evidence type="ECO:0000313" key="1">
    <source>
        <dbReference type="EMBL" id="KKK65859.1"/>
    </source>
</evidence>
<organism evidence="1">
    <name type="scientific">marine sediment metagenome</name>
    <dbReference type="NCBI Taxonomy" id="412755"/>
    <lineage>
        <taxon>unclassified sequences</taxon>
        <taxon>metagenomes</taxon>
        <taxon>ecological metagenomes</taxon>
    </lineage>
</organism>
<sequence>MSDLESLVVELDQAEVGSRKLDCRIHTFVTGEETCESTGGQRHPLAAGKRSGWIDEVPLYTTSINLALTLVPERWIWQLSPNECELTHEKHEHIWVSASTASISLCIAALKAKI</sequence>
<accession>A0A0F8ZHI3</accession>
<reference evidence="1" key="1">
    <citation type="journal article" date="2015" name="Nature">
        <title>Complex archaea that bridge the gap between prokaryotes and eukaryotes.</title>
        <authorList>
            <person name="Spang A."/>
            <person name="Saw J.H."/>
            <person name="Jorgensen S.L."/>
            <person name="Zaremba-Niedzwiedzka K."/>
            <person name="Martijn J."/>
            <person name="Lind A.E."/>
            <person name="van Eijk R."/>
            <person name="Schleper C."/>
            <person name="Guy L."/>
            <person name="Ettema T.J."/>
        </authorList>
    </citation>
    <scope>NUCLEOTIDE SEQUENCE</scope>
</reference>